<comment type="caution">
    <text evidence="2">The sequence shown here is derived from an EMBL/GenBank/DDBJ whole genome shotgun (WGS) entry which is preliminary data.</text>
</comment>
<name>A0ABV9W1P9_9ACTN</name>
<evidence type="ECO:0000313" key="2">
    <source>
        <dbReference type="EMBL" id="MFC5002546.1"/>
    </source>
</evidence>
<sequence>MPSTGRFLDAIAADDSQLHDWDRQAIRDGMRVLLQLGQSATLAYDAQHGLTDEEVLEQARANQQGDEGSARRTAQSAAGGEP</sequence>
<dbReference type="EMBL" id="JBHSIU010000041">
    <property type="protein sequence ID" value="MFC5002546.1"/>
    <property type="molecule type" value="Genomic_DNA"/>
</dbReference>
<proteinExistence type="predicted"/>
<dbReference type="RefSeq" id="WP_380120679.1">
    <property type="nucleotide sequence ID" value="NZ_JBHSIU010000041.1"/>
</dbReference>
<protein>
    <submittedName>
        <fullName evidence="2">Uncharacterized protein</fullName>
    </submittedName>
</protein>
<accession>A0ABV9W1P9</accession>
<gene>
    <name evidence="2" type="ORF">ACFPIJ_32520</name>
</gene>
<reference evidence="3" key="1">
    <citation type="journal article" date="2019" name="Int. J. Syst. Evol. Microbiol.">
        <title>The Global Catalogue of Microorganisms (GCM) 10K type strain sequencing project: providing services to taxonomists for standard genome sequencing and annotation.</title>
        <authorList>
            <consortium name="The Broad Institute Genomics Platform"/>
            <consortium name="The Broad Institute Genome Sequencing Center for Infectious Disease"/>
            <person name="Wu L."/>
            <person name="Ma J."/>
        </authorList>
    </citation>
    <scope>NUCLEOTIDE SEQUENCE [LARGE SCALE GENOMIC DNA]</scope>
    <source>
        <strain evidence="3">CGMCC 4.7152</strain>
    </source>
</reference>
<dbReference type="Proteomes" id="UP001595912">
    <property type="component" value="Unassembled WGS sequence"/>
</dbReference>
<evidence type="ECO:0000313" key="3">
    <source>
        <dbReference type="Proteomes" id="UP001595912"/>
    </source>
</evidence>
<evidence type="ECO:0000256" key="1">
    <source>
        <dbReference type="SAM" id="MobiDB-lite"/>
    </source>
</evidence>
<organism evidence="2 3">
    <name type="scientific">Dactylosporangium cerinum</name>
    <dbReference type="NCBI Taxonomy" id="1434730"/>
    <lineage>
        <taxon>Bacteria</taxon>
        <taxon>Bacillati</taxon>
        <taxon>Actinomycetota</taxon>
        <taxon>Actinomycetes</taxon>
        <taxon>Micromonosporales</taxon>
        <taxon>Micromonosporaceae</taxon>
        <taxon>Dactylosporangium</taxon>
    </lineage>
</organism>
<feature type="compositionally biased region" description="Polar residues" evidence="1">
    <location>
        <begin position="60"/>
        <end position="76"/>
    </location>
</feature>
<keyword evidence="3" id="KW-1185">Reference proteome</keyword>
<feature type="region of interest" description="Disordered" evidence="1">
    <location>
        <begin position="59"/>
        <end position="82"/>
    </location>
</feature>